<dbReference type="AlphaFoldDB" id="A0A813BTI7"/>
<comment type="caution">
    <text evidence="6">The sequence shown here is derived from an EMBL/GenBank/DDBJ whole genome shotgun (WGS) entry which is preliminary data.</text>
</comment>
<reference evidence="6" key="1">
    <citation type="submission" date="2021-02" db="EMBL/GenBank/DDBJ databases">
        <authorList>
            <person name="Dougan E. K."/>
            <person name="Rhodes N."/>
            <person name="Thang M."/>
            <person name="Chan C."/>
        </authorList>
    </citation>
    <scope>NUCLEOTIDE SEQUENCE</scope>
</reference>
<feature type="domain" description="Glycosyl hydrolase family 30 TIM-barrel" evidence="4">
    <location>
        <begin position="66"/>
        <end position="293"/>
    </location>
</feature>
<gene>
    <name evidence="6" type="primary">Gba</name>
    <name evidence="6" type="ORF">SNEC2469_LOCUS31362</name>
</gene>
<dbReference type="PANTHER" id="PTHR11069">
    <property type="entry name" value="GLUCOSYLCERAMIDASE"/>
    <property type="match status" value="1"/>
</dbReference>
<dbReference type="Gene3D" id="3.20.20.80">
    <property type="entry name" value="Glycosidases"/>
    <property type="match status" value="2"/>
</dbReference>
<dbReference type="SUPFAM" id="SSF51445">
    <property type="entry name" value="(Trans)glycosidases"/>
    <property type="match status" value="1"/>
</dbReference>
<keyword evidence="3" id="KW-0378">Hydrolase</keyword>
<organism evidence="6 7">
    <name type="scientific">Symbiodinium necroappetens</name>
    <dbReference type="NCBI Taxonomy" id="1628268"/>
    <lineage>
        <taxon>Eukaryota</taxon>
        <taxon>Sar</taxon>
        <taxon>Alveolata</taxon>
        <taxon>Dinophyceae</taxon>
        <taxon>Suessiales</taxon>
        <taxon>Symbiodiniaceae</taxon>
        <taxon>Symbiodinium</taxon>
    </lineage>
</organism>
<dbReference type="GO" id="GO:0016020">
    <property type="term" value="C:membrane"/>
    <property type="evidence" value="ECO:0007669"/>
    <property type="project" value="GOC"/>
</dbReference>
<dbReference type="PRINTS" id="PR00843">
    <property type="entry name" value="GLHYDRLASE30"/>
</dbReference>
<comment type="similarity">
    <text evidence="1">Belongs to the glycosyl hydrolase 30 family.</text>
</comment>
<feature type="domain" description="Glycosyl hydrolase family 30 TIM-barrel" evidence="4">
    <location>
        <begin position="350"/>
        <end position="453"/>
    </location>
</feature>
<dbReference type="GO" id="GO:0004348">
    <property type="term" value="F:glucosylceramidase activity"/>
    <property type="evidence" value="ECO:0007669"/>
    <property type="project" value="InterPro"/>
</dbReference>
<evidence type="ECO:0000259" key="4">
    <source>
        <dbReference type="Pfam" id="PF02055"/>
    </source>
</evidence>
<keyword evidence="2" id="KW-0732">Signal</keyword>
<accession>A0A813BTI7</accession>
<keyword evidence="7" id="KW-1185">Reference proteome</keyword>
<evidence type="ECO:0000256" key="2">
    <source>
        <dbReference type="ARBA" id="ARBA00022729"/>
    </source>
</evidence>
<dbReference type="GO" id="GO:0006680">
    <property type="term" value="P:glucosylceramide catabolic process"/>
    <property type="evidence" value="ECO:0007669"/>
    <property type="project" value="TreeGrafter"/>
</dbReference>
<dbReference type="InterPro" id="IPR033453">
    <property type="entry name" value="Glyco_hydro_30_TIM-barrel"/>
</dbReference>
<dbReference type="InterPro" id="IPR033452">
    <property type="entry name" value="GH30_C"/>
</dbReference>
<feature type="domain" description="Glycosyl hydrolase family 30 beta sandwich" evidence="5">
    <location>
        <begin position="456"/>
        <end position="503"/>
    </location>
</feature>
<dbReference type="OrthoDB" id="2160638at2759"/>
<dbReference type="Proteomes" id="UP000601435">
    <property type="component" value="Unassembled WGS sequence"/>
</dbReference>
<dbReference type="PANTHER" id="PTHR11069:SF23">
    <property type="entry name" value="LYSOSOMAL ACID GLUCOSYLCERAMIDASE"/>
    <property type="match status" value="1"/>
</dbReference>
<dbReference type="InterPro" id="IPR017853">
    <property type="entry name" value="GH"/>
</dbReference>
<name>A0A813BTI7_9DINO</name>
<evidence type="ECO:0000259" key="5">
    <source>
        <dbReference type="Pfam" id="PF17189"/>
    </source>
</evidence>
<evidence type="ECO:0000256" key="1">
    <source>
        <dbReference type="ARBA" id="ARBA00005382"/>
    </source>
</evidence>
<dbReference type="EMBL" id="CAJNJA010075696">
    <property type="protein sequence ID" value="CAE7915480.1"/>
    <property type="molecule type" value="Genomic_DNA"/>
</dbReference>
<dbReference type="InterPro" id="IPR001139">
    <property type="entry name" value="Glyco_hydro_30"/>
</dbReference>
<protein>
    <submittedName>
        <fullName evidence="6">Gba protein</fullName>
    </submittedName>
</protein>
<evidence type="ECO:0000313" key="6">
    <source>
        <dbReference type="EMBL" id="CAE7915480.1"/>
    </source>
</evidence>
<dbReference type="Pfam" id="PF02055">
    <property type="entry name" value="Glyco_hydro_30"/>
    <property type="match status" value="2"/>
</dbReference>
<evidence type="ECO:0000313" key="7">
    <source>
        <dbReference type="Proteomes" id="UP000601435"/>
    </source>
</evidence>
<evidence type="ECO:0000256" key="3">
    <source>
        <dbReference type="ARBA" id="ARBA00022801"/>
    </source>
</evidence>
<proteinExistence type="inferred from homology"/>
<sequence length="525" mass="58453">MRLSRPSHIEYCRVTAVRSQKGTGERLHVVRSCSLAGDVEKLQSQSAESASVFVLPGALQPREWLGFGGSFTEAAAETFRRMSAPKQSQIIHAYFDTRSGLGYSLGRVPIGSCDFSLEHWTCGDISESLQDLQGFSLARYEVAILPMIRAAMQLGPISLLASPWSPPAWMKSNGRYNFGGKLLPQYRGSWSQHFVRFAREMASRGVPLWGVSVQNEPEAATPWESCQWTGDEEASFIRDFLGPAVRQAELDLKIVAWDHNRDGMLQRAACIYSDPDVSEYVWGIGYHWYGDPRFEWWPGRAEVNFEDALRVLAAERKLPVPVMKVLAGSKHLEGAMHFPELRGRLCLDSIRQTAELRPDKHLLFTEGCQELGGRSLSSMLESWKTGERYGMNIIADLNSGCEGWIDWNLCLDELGGPNHAGNFCLAPIICDTRTDEVLLQPAYWFLGHFARYIRPGARRVLCSSSRDLLECTAWRNLDDTLSIVVMNQSESSLEFTLRIAGSGAIMTEDVASAAIPPPSGVALVP</sequence>
<dbReference type="Pfam" id="PF17189">
    <property type="entry name" value="Glyco_hydro_30C"/>
    <property type="match status" value="1"/>
</dbReference>